<proteinExistence type="predicted"/>
<dbReference type="EMBL" id="PGTB01000083">
    <property type="protein sequence ID" value="PJE35580.1"/>
    <property type="molecule type" value="Genomic_DNA"/>
</dbReference>
<evidence type="ECO:0000313" key="2">
    <source>
        <dbReference type="EMBL" id="PJE35580.1"/>
    </source>
</evidence>
<reference evidence="2 3" key="1">
    <citation type="journal article" date="2018" name="Int. J. Syst. Evol. Microbiol.">
        <title>Pseudooceanicola lipolyticus sp. nov., a marine alphaproteobacterium, reclassification of Oceanicola flagellatus as Pseudooceanicola flagellatus comb. nov. and emended description of the genus Pseudooceanicola.</title>
        <authorList>
            <person name="Huang M.-M."/>
            <person name="Guo L.-L."/>
            <person name="Wu Y.-H."/>
            <person name="Lai Q.-L."/>
            <person name="Shao Z.-Z."/>
            <person name="Wang C.-S."/>
            <person name="Wu M."/>
            <person name="Xu X.-W."/>
        </authorList>
    </citation>
    <scope>NUCLEOTIDE SEQUENCE [LARGE SCALE GENOMIC DNA]</scope>
    <source>
        <strain evidence="2 3">157</strain>
    </source>
</reference>
<keyword evidence="3" id="KW-1185">Reference proteome</keyword>
<accession>A0A2M8IYH1</accession>
<protein>
    <submittedName>
        <fullName evidence="2">Uncharacterized protein</fullName>
    </submittedName>
</protein>
<dbReference type="Proteomes" id="UP000231553">
    <property type="component" value="Unassembled WGS sequence"/>
</dbReference>
<feature type="chain" id="PRO_5014889465" evidence="1">
    <location>
        <begin position="29"/>
        <end position="349"/>
    </location>
</feature>
<evidence type="ECO:0000313" key="3">
    <source>
        <dbReference type="Proteomes" id="UP000231553"/>
    </source>
</evidence>
<dbReference type="RefSeq" id="WP_100163568.1">
    <property type="nucleotide sequence ID" value="NZ_PGTB01000083.1"/>
</dbReference>
<sequence length="349" mass="35782">MLARRIPSRRWLASLAVSLALPVVPALAQNAAVFKAGDALMQCLQSVGEVRPVERAADLAHSVAAADSFGWVPSEVSAGIWRLDRKEAGFGLSMEIRLVGADGNAHCIAFGPDLTQADADAAVDRFAASGRLGSIGSAALGQGMSRRYVIGGLSHTAELLSYSAPGTGAVVGLSFAGVSPQTVSALQGSAQQAQPAPAQTAPAVAIANSVSGDALQNFTLATALCLQHNHSGSAIVTALQQAGYSMTPSQIHDTKDFTAPGIEGWVIFETPSPMCYVSSKTVSYEQAQSAGRAVAEQFFPGAVQDGVAGSYYTGCAGLTIAAPSKRIEMEILNPAACDSAGGTSIRLSM</sequence>
<gene>
    <name evidence="2" type="ORF">CVM52_16480</name>
</gene>
<keyword evidence="1" id="KW-0732">Signal</keyword>
<organism evidence="2 3">
    <name type="scientific">Pseudooceanicola lipolyticus</name>
    <dbReference type="NCBI Taxonomy" id="2029104"/>
    <lineage>
        <taxon>Bacteria</taxon>
        <taxon>Pseudomonadati</taxon>
        <taxon>Pseudomonadota</taxon>
        <taxon>Alphaproteobacteria</taxon>
        <taxon>Rhodobacterales</taxon>
        <taxon>Paracoccaceae</taxon>
        <taxon>Pseudooceanicola</taxon>
    </lineage>
</organism>
<feature type="signal peptide" evidence="1">
    <location>
        <begin position="1"/>
        <end position="28"/>
    </location>
</feature>
<dbReference type="OrthoDB" id="7868859at2"/>
<evidence type="ECO:0000256" key="1">
    <source>
        <dbReference type="SAM" id="SignalP"/>
    </source>
</evidence>
<name>A0A2M8IYH1_9RHOB</name>
<comment type="caution">
    <text evidence="2">The sequence shown here is derived from an EMBL/GenBank/DDBJ whole genome shotgun (WGS) entry which is preliminary data.</text>
</comment>
<dbReference type="AlphaFoldDB" id="A0A2M8IYH1"/>